<reference evidence="1" key="1">
    <citation type="submission" date="2021-06" db="EMBL/GenBank/DDBJ databases">
        <authorList>
            <person name="Kallberg Y."/>
            <person name="Tangrot J."/>
            <person name="Rosling A."/>
        </authorList>
    </citation>
    <scope>NUCLEOTIDE SEQUENCE</scope>
    <source>
        <strain evidence="1">MA453B</strain>
    </source>
</reference>
<name>A0A9N8YV46_9GLOM</name>
<dbReference type="Proteomes" id="UP000789405">
    <property type="component" value="Unassembled WGS sequence"/>
</dbReference>
<dbReference type="AlphaFoldDB" id="A0A9N8YV46"/>
<proteinExistence type="predicted"/>
<keyword evidence="2" id="KW-1185">Reference proteome</keyword>
<organism evidence="1 2">
    <name type="scientific">Dentiscutata erythropus</name>
    <dbReference type="NCBI Taxonomy" id="1348616"/>
    <lineage>
        <taxon>Eukaryota</taxon>
        <taxon>Fungi</taxon>
        <taxon>Fungi incertae sedis</taxon>
        <taxon>Mucoromycota</taxon>
        <taxon>Glomeromycotina</taxon>
        <taxon>Glomeromycetes</taxon>
        <taxon>Diversisporales</taxon>
        <taxon>Gigasporaceae</taxon>
        <taxon>Dentiscutata</taxon>
    </lineage>
</organism>
<evidence type="ECO:0000313" key="1">
    <source>
        <dbReference type="EMBL" id="CAG8448724.1"/>
    </source>
</evidence>
<protein>
    <submittedName>
        <fullName evidence="1">17586_t:CDS:1</fullName>
    </submittedName>
</protein>
<sequence length="67" mass="7649">MDLDFSDLEFSSNQLQSIVSKAYKYSSGNILDYSEQTSFPLSYPQPIESNELKFENVPIDDEDYKGA</sequence>
<evidence type="ECO:0000313" key="2">
    <source>
        <dbReference type="Proteomes" id="UP000789405"/>
    </source>
</evidence>
<gene>
    <name evidence="1" type="ORF">DERYTH_LOCUS383</name>
</gene>
<comment type="caution">
    <text evidence="1">The sequence shown here is derived from an EMBL/GenBank/DDBJ whole genome shotgun (WGS) entry which is preliminary data.</text>
</comment>
<accession>A0A9N8YV46</accession>
<dbReference type="EMBL" id="CAJVPY010000081">
    <property type="protein sequence ID" value="CAG8448724.1"/>
    <property type="molecule type" value="Genomic_DNA"/>
</dbReference>